<dbReference type="OrthoDB" id="6504758at2759"/>
<name>A0A9J6FZX1_HAELO</name>
<evidence type="ECO:0008006" key="3">
    <source>
        <dbReference type="Google" id="ProtNLM"/>
    </source>
</evidence>
<dbReference type="Proteomes" id="UP000821853">
    <property type="component" value="Chromosome 2"/>
</dbReference>
<sequence length="166" mass="18336">MLNGGATACRYVPDAHLALLLGGLGMRLAGVTYLDYAERGNNSYEEVLQRNRGCLSPQLNETDRENFRDIVAATAAIHVVWDVFKHELSAKGSSPRWKKGSQKDVPPPFTEESLLFAFGCWLSCGDPVRGRALCNVPLKNSPYFAKVYGCPPAAPMNPEHKCRIRI</sequence>
<dbReference type="InterPro" id="IPR000718">
    <property type="entry name" value="Peptidase_M13"/>
</dbReference>
<accession>A0A9J6FZX1</accession>
<dbReference type="Gene3D" id="3.40.390.10">
    <property type="entry name" value="Collagenase (Catalytic Domain)"/>
    <property type="match status" value="1"/>
</dbReference>
<dbReference type="SUPFAM" id="SSF55486">
    <property type="entry name" value="Metalloproteases ('zincins'), catalytic domain"/>
    <property type="match status" value="1"/>
</dbReference>
<comment type="caution">
    <text evidence="1">The sequence shown here is derived from an EMBL/GenBank/DDBJ whole genome shotgun (WGS) entry which is preliminary data.</text>
</comment>
<dbReference type="InterPro" id="IPR024079">
    <property type="entry name" value="MetalloPept_cat_dom_sf"/>
</dbReference>
<gene>
    <name evidence="1" type="ORF">HPB48_013468</name>
</gene>
<dbReference type="GO" id="GO:0004222">
    <property type="term" value="F:metalloendopeptidase activity"/>
    <property type="evidence" value="ECO:0007669"/>
    <property type="project" value="InterPro"/>
</dbReference>
<protein>
    <recommendedName>
        <fullName evidence="3">Metalloprotease</fullName>
    </recommendedName>
</protein>
<evidence type="ECO:0000313" key="1">
    <source>
        <dbReference type="EMBL" id="KAH9368267.1"/>
    </source>
</evidence>
<proteinExistence type="predicted"/>
<reference evidence="1 2" key="1">
    <citation type="journal article" date="2020" name="Cell">
        <title>Large-Scale Comparative Analyses of Tick Genomes Elucidate Their Genetic Diversity and Vector Capacities.</title>
        <authorList>
            <consortium name="Tick Genome and Microbiome Consortium (TIGMIC)"/>
            <person name="Jia N."/>
            <person name="Wang J."/>
            <person name="Shi W."/>
            <person name="Du L."/>
            <person name="Sun Y."/>
            <person name="Zhan W."/>
            <person name="Jiang J.F."/>
            <person name="Wang Q."/>
            <person name="Zhang B."/>
            <person name="Ji P."/>
            <person name="Bell-Sakyi L."/>
            <person name="Cui X.M."/>
            <person name="Yuan T.T."/>
            <person name="Jiang B.G."/>
            <person name="Yang W.F."/>
            <person name="Lam T.T."/>
            <person name="Chang Q.C."/>
            <person name="Ding S.J."/>
            <person name="Wang X.J."/>
            <person name="Zhu J.G."/>
            <person name="Ruan X.D."/>
            <person name="Zhao L."/>
            <person name="Wei J.T."/>
            <person name="Ye R.Z."/>
            <person name="Que T.C."/>
            <person name="Du C.H."/>
            <person name="Zhou Y.H."/>
            <person name="Cheng J.X."/>
            <person name="Dai P.F."/>
            <person name="Guo W.B."/>
            <person name="Han X.H."/>
            <person name="Huang E.J."/>
            <person name="Li L.F."/>
            <person name="Wei W."/>
            <person name="Gao Y.C."/>
            <person name="Liu J.Z."/>
            <person name="Shao H.Z."/>
            <person name="Wang X."/>
            <person name="Wang C.C."/>
            <person name="Yang T.C."/>
            <person name="Huo Q.B."/>
            <person name="Li W."/>
            <person name="Chen H.Y."/>
            <person name="Chen S.E."/>
            <person name="Zhou L.G."/>
            <person name="Ni X.B."/>
            <person name="Tian J.H."/>
            <person name="Sheng Y."/>
            <person name="Liu T."/>
            <person name="Pan Y.S."/>
            <person name="Xia L.Y."/>
            <person name="Li J."/>
            <person name="Zhao F."/>
            <person name="Cao W.C."/>
        </authorList>
    </citation>
    <scope>NUCLEOTIDE SEQUENCE [LARGE SCALE GENOMIC DNA]</scope>
    <source>
        <strain evidence="1">HaeL-2018</strain>
    </source>
</reference>
<organism evidence="1 2">
    <name type="scientific">Haemaphysalis longicornis</name>
    <name type="common">Bush tick</name>
    <dbReference type="NCBI Taxonomy" id="44386"/>
    <lineage>
        <taxon>Eukaryota</taxon>
        <taxon>Metazoa</taxon>
        <taxon>Ecdysozoa</taxon>
        <taxon>Arthropoda</taxon>
        <taxon>Chelicerata</taxon>
        <taxon>Arachnida</taxon>
        <taxon>Acari</taxon>
        <taxon>Parasitiformes</taxon>
        <taxon>Ixodida</taxon>
        <taxon>Ixodoidea</taxon>
        <taxon>Ixodidae</taxon>
        <taxon>Haemaphysalinae</taxon>
        <taxon>Haemaphysalis</taxon>
    </lineage>
</organism>
<keyword evidence="2" id="KW-1185">Reference proteome</keyword>
<dbReference type="GO" id="GO:0006508">
    <property type="term" value="P:proteolysis"/>
    <property type="evidence" value="ECO:0007669"/>
    <property type="project" value="InterPro"/>
</dbReference>
<dbReference type="PROSITE" id="PS51885">
    <property type="entry name" value="NEPRILYSIN"/>
    <property type="match status" value="1"/>
</dbReference>
<dbReference type="VEuPathDB" id="VectorBase:HLOH_055815"/>
<dbReference type="EMBL" id="JABSTR010000004">
    <property type="protein sequence ID" value="KAH9368267.1"/>
    <property type="molecule type" value="Genomic_DNA"/>
</dbReference>
<dbReference type="AlphaFoldDB" id="A0A9J6FZX1"/>
<evidence type="ECO:0000313" key="2">
    <source>
        <dbReference type="Proteomes" id="UP000821853"/>
    </source>
</evidence>